<keyword evidence="4" id="KW-1185">Reference proteome</keyword>
<gene>
    <name evidence="3" type="ORF">DEBR0S3_14070G</name>
    <name evidence="2" type="ORF">HII12_000841</name>
</gene>
<dbReference type="AlphaFoldDB" id="A0A3F2Y2V2"/>
<dbReference type="EMBL" id="CABFWN010000003">
    <property type="protein sequence ID" value="VUG18539.1"/>
    <property type="molecule type" value="Genomic_DNA"/>
</dbReference>
<feature type="compositionally biased region" description="Basic and acidic residues" evidence="1">
    <location>
        <begin position="107"/>
        <end position="122"/>
    </location>
</feature>
<accession>A0A3F2Y2V2</accession>
<feature type="compositionally biased region" description="Acidic residues" evidence="1">
    <location>
        <begin position="76"/>
        <end position="93"/>
    </location>
</feature>
<reference evidence="2 5" key="2">
    <citation type="journal article" date="2020" name="Appl. Microbiol. Biotechnol.">
        <title>Targeted gene deletion in Brettanomyces bruxellensis with an expression-free CRISPR-Cas9 system.</title>
        <authorList>
            <person name="Varela C."/>
            <person name="Bartel C."/>
            <person name="Onetto C."/>
            <person name="Borneman A."/>
        </authorList>
    </citation>
    <scope>NUCLEOTIDE SEQUENCE [LARGE SCALE GENOMIC DNA]</scope>
    <source>
        <strain evidence="2 5">AWRI1613</strain>
    </source>
</reference>
<protein>
    <submittedName>
        <fullName evidence="3">DEBR0S3_14070g1_1</fullName>
    </submittedName>
</protein>
<feature type="compositionally biased region" description="Basic residues" evidence="1">
    <location>
        <begin position="24"/>
        <end position="64"/>
    </location>
</feature>
<reference evidence="3 4" key="1">
    <citation type="submission" date="2019-07" db="EMBL/GenBank/DDBJ databases">
        <authorList>
            <person name="Friedrich A."/>
            <person name="Schacherer J."/>
        </authorList>
    </citation>
    <scope>NUCLEOTIDE SEQUENCE [LARGE SCALE GENOMIC DNA]</scope>
</reference>
<dbReference type="EMBL" id="JABCYN010000009">
    <property type="protein sequence ID" value="KAF6015679.1"/>
    <property type="molecule type" value="Genomic_DNA"/>
</dbReference>
<sequence>MPRLTTRKRGLAESQSKSKQSTHNLKRRRILKAKCKSKTKQKNKSKSKSKITLKLKLSPKHKKSTYLNIEPLSPELSEDDEGLFDENQEESELSDVTSTSDYEESAESGKLRGIKIEEDDKQGKKRCSRRDFRSCFNNFFKQTNCVPHPSSLRIDADSEIRLQKQRQMIELGRKMEEDENSDNLSDLSDCLEIYDESDKSLAIKRGESYTRKSQKDPEQVKKTLSEVPTGLEPVDHLIRLAKEMDDTATSTDLFELERGSRTEVNASLDKSLADYSSDDLSLDSGNQQDEETFDSSSFNRNSSDCDLISPTSSFKLLADETSQPEFASCYPLELPQYNKPSMIPETSIRISDYLKIDVPSDDSSISLGRRRHNLVFPYRYNSDNLNLACLDNVDEQMCEPRHARALNKRALFYGNSEAMVSDGRPITLKDFLN</sequence>
<dbReference type="Proteomes" id="UP000568158">
    <property type="component" value="Unassembled WGS sequence"/>
</dbReference>
<dbReference type="Proteomes" id="UP000478008">
    <property type="component" value="Unassembled WGS sequence"/>
</dbReference>
<feature type="compositionally biased region" description="Polar residues" evidence="1">
    <location>
        <begin position="13"/>
        <end position="23"/>
    </location>
</feature>
<proteinExistence type="predicted"/>
<organism evidence="3 4">
    <name type="scientific">Dekkera bruxellensis</name>
    <name type="common">Brettanomyces custersii</name>
    <dbReference type="NCBI Taxonomy" id="5007"/>
    <lineage>
        <taxon>Eukaryota</taxon>
        <taxon>Fungi</taxon>
        <taxon>Dikarya</taxon>
        <taxon>Ascomycota</taxon>
        <taxon>Saccharomycotina</taxon>
        <taxon>Pichiomycetes</taxon>
        <taxon>Pichiales</taxon>
        <taxon>Pichiaceae</taxon>
        <taxon>Brettanomyces</taxon>
    </lineage>
</organism>
<evidence type="ECO:0000313" key="5">
    <source>
        <dbReference type="Proteomes" id="UP000568158"/>
    </source>
</evidence>
<evidence type="ECO:0000313" key="3">
    <source>
        <dbReference type="EMBL" id="VUG18539.1"/>
    </source>
</evidence>
<evidence type="ECO:0000256" key="1">
    <source>
        <dbReference type="SAM" id="MobiDB-lite"/>
    </source>
</evidence>
<name>A0A3F2Y2V2_DEKBR</name>
<evidence type="ECO:0000313" key="2">
    <source>
        <dbReference type="EMBL" id="KAF6015679.1"/>
    </source>
</evidence>
<feature type="region of interest" description="Disordered" evidence="1">
    <location>
        <begin position="1"/>
        <end position="123"/>
    </location>
</feature>
<feature type="region of interest" description="Disordered" evidence="1">
    <location>
        <begin position="279"/>
        <end position="301"/>
    </location>
</feature>
<evidence type="ECO:0000313" key="4">
    <source>
        <dbReference type="Proteomes" id="UP000478008"/>
    </source>
</evidence>